<keyword evidence="5 10" id="KW-0560">Oxidoreductase</keyword>
<dbReference type="Gene3D" id="2.40.110.10">
    <property type="entry name" value="Butyryl-CoA Dehydrogenase, subunit A, domain 2"/>
    <property type="match status" value="1"/>
</dbReference>
<dbReference type="PANTHER" id="PTHR42803:SF1">
    <property type="entry name" value="BROAD-SPECIFICITY LINEAR ACYL-COA DEHYDROGENASE FADE5"/>
    <property type="match status" value="1"/>
</dbReference>
<protein>
    <recommendedName>
        <fullName evidence="9">3-methylmercaptopropionyl-CoA dehydrogenase</fullName>
        <ecNumber evidence="8">1.3.99.41</ecNumber>
    </recommendedName>
</protein>
<comment type="similarity">
    <text evidence="2 10">Belongs to the acyl-CoA dehydrogenase family.</text>
</comment>
<dbReference type="Gene3D" id="1.20.140.10">
    <property type="entry name" value="Butyryl-CoA Dehydrogenase, subunit A, domain 3"/>
    <property type="match status" value="1"/>
</dbReference>
<dbReference type="InterPro" id="IPR052166">
    <property type="entry name" value="Diverse_Acyl-CoA_DH"/>
</dbReference>
<evidence type="ECO:0000256" key="6">
    <source>
        <dbReference type="ARBA" id="ARBA00051388"/>
    </source>
</evidence>
<dbReference type="InterPro" id="IPR009075">
    <property type="entry name" value="AcylCo_DH/oxidase_C"/>
</dbReference>
<keyword evidence="3 10" id="KW-0285">Flavoprotein</keyword>
<dbReference type="GO" id="GO:0050660">
    <property type="term" value="F:flavin adenine dinucleotide binding"/>
    <property type="evidence" value="ECO:0007669"/>
    <property type="project" value="InterPro"/>
</dbReference>
<gene>
    <name evidence="15" type="ORF">HLUCCX14_00040</name>
</gene>
<dbReference type="InterPro" id="IPR025878">
    <property type="entry name" value="Acyl-CoA_dh-like_C_dom"/>
</dbReference>
<dbReference type="InterPro" id="IPR037069">
    <property type="entry name" value="AcylCoA_DH/ox_N_sf"/>
</dbReference>
<dbReference type="InterPro" id="IPR006091">
    <property type="entry name" value="Acyl-CoA_Oxase/DH_mid-dom"/>
</dbReference>
<comment type="catalytic activity">
    <reaction evidence="6">
        <text>3-(methylsulfanyl)propanoyl-CoA + oxidized [electron-transfer flavoprotein] + H(+) = 3-(methylsulfanyl)acryloyl-CoA + reduced [electron-transfer flavoprotein]</text>
        <dbReference type="Rhea" id="RHEA:52612"/>
        <dbReference type="Rhea" id="RHEA-COMP:10685"/>
        <dbReference type="Rhea" id="RHEA-COMP:10686"/>
        <dbReference type="ChEBI" id="CHEBI:15378"/>
        <dbReference type="ChEBI" id="CHEBI:57692"/>
        <dbReference type="ChEBI" id="CHEBI:58307"/>
        <dbReference type="ChEBI" id="CHEBI:82815"/>
        <dbReference type="ChEBI" id="CHEBI:84994"/>
        <dbReference type="EC" id="1.3.99.41"/>
    </reaction>
    <physiologicalReaction direction="left-to-right" evidence="6">
        <dbReference type="Rhea" id="RHEA:52613"/>
    </physiologicalReaction>
</comment>
<evidence type="ECO:0000256" key="8">
    <source>
        <dbReference type="ARBA" id="ARBA00066694"/>
    </source>
</evidence>
<dbReference type="Pfam" id="PF02771">
    <property type="entry name" value="Acyl-CoA_dh_N"/>
    <property type="match status" value="1"/>
</dbReference>
<evidence type="ECO:0000313" key="16">
    <source>
        <dbReference type="Proteomes" id="UP000050416"/>
    </source>
</evidence>
<proteinExistence type="inferred from homology"/>
<dbReference type="AlphaFoldDB" id="A0A0P7ZMH4"/>
<evidence type="ECO:0000256" key="10">
    <source>
        <dbReference type="RuleBase" id="RU362125"/>
    </source>
</evidence>
<evidence type="ECO:0000256" key="7">
    <source>
        <dbReference type="ARBA" id="ARBA00058683"/>
    </source>
</evidence>
<evidence type="ECO:0000256" key="5">
    <source>
        <dbReference type="ARBA" id="ARBA00023002"/>
    </source>
</evidence>
<comment type="cofactor">
    <cofactor evidence="1 10">
        <name>FAD</name>
        <dbReference type="ChEBI" id="CHEBI:57692"/>
    </cofactor>
</comment>
<dbReference type="Pfam" id="PF12806">
    <property type="entry name" value="Acyl-CoA_dh_C"/>
    <property type="match status" value="1"/>
</dbReference>
<evidence type="ECO:0000256" key="2">
    <source>
        <dbReference type="ARBA" id="ARBA00009347"/>
    </source>
</evidence>
<dbReference type="EMBL" id="LJZQ01000001">
    <property type="protein sequence ID" value="KPQ30489.1"/>
    <property type="molecule type" value="Genomic_DNA"/>
</dbReference>
<evidence type="ECO:0000259" key="12">
    <source>
        <dbReference type="Pfam" id="PF02770"/>
    </source>
</evidence>
<organism evidence="15 16">
    <name type="scientific">Marinobacter excellens HL-55</name>
    <dbReference type="NCBI Taxonomy" id="1305731"/>
    <lineage>
        <taxon>Bacteria</taxon>
        <taxon>Pseudomonadati</taxon>
        <taxon>Pseudomonadota</taxon>
        <taxon>Gammaproteobacteria</taxon>
        <taxon>Pseudomonadales</taxon>
        <taxon>Marinobacteraceae</taxon>
        <taxon>Marinobacter</taxon>
    </lineage>
</organism>
<keyword evidence="4 10" id="KW-0274">FAD</keyword>
<sequence length="592" mass="64341">MTEYRAPTRDMAFTLQQVAGFSEMAKACGYEDATDDVVAAILEEAARFAGAVIGPTNASGDKTGVRLDADHNVVTPAGFRDAYQQYAESGWASLQFDPEFGGQGLPFSLAIPVQEMWHAANMAWGLCPLLSQGAVEALSENASDALKQQLLPKMISGQWTGTMNLTEPQSGSDLSGIRTQARPDGDAYRIKGQKIYITWGEHDMAENIIHLVLARLPDAPEGVKGISLFAVPKYLPDSDGEPGARNDCHAVSLEHKLGIHASPTCVMSYGDNEGAIGYLVGEENRGLACMFTMMNNARLTVGLQGVSISERAYQQARDYTFERTQGTAPGEQGISPIIRHPDVRRMLMTMKSLTEAARGLAYTGCIAVDYANGRDLPEDLQARYQRRADLLTPLVKGWCTEIAQEVTSLGIQCYGGMGFIEETGAAQHYRDARILPIYEGTNGIQALDLIGRKTVRNQGKAMAELIDDMRPFTGPTHSGSLFTAERQARFDQAVAFLEDATRTVLERGDDDRFTGAVAFNYLMLSATVTAGWLMLKAATTAAQSQAEQSSFASSKLVTTNFYIDHILPRCSAYLTALRSGDDAIMALPETEF</sequence>
<dbReference type="Proteomes" id="UP000050416">
    <property type="component" value="Unassembled WGS sequence"/>
</dbReference>
<evidence type="ECO:0000256" key="9">
    <source>
        <dbReference type="ARBA" id="ARBA00069043"/>
    </source>
</evidence>
<dbReference type="PANTHER" id="PTHR42803">
    <property type="entry name" value="ACYL-COA DEHYDROGENASE"/>
    <property type="match status" value="1"/>
</dbReference>
<reference evidence="15 16" key="1">
    <citation type="submission" date="2015-09" db="EMBL/GenBank/DDBJ databases">
        <title>Identification and resolution of microdiversity through metagenomic sequencing of parallel consortia.</title>
        <authorList>
            <person name="Nelson W.C."/>
            <person name="Romine M.F."/>
            <person name="Lindemann S.R."/>
        </authorList>
    </citation>
    <scope>NUCLEOTIDE SEQUENCE [LARGE SCALE GENOMIC DNA]</scope>
    <source>
        <strain evidence="15">HL-55</strain>
    </source>
</reference>
<evidence type="ECO:0000259" key="14">
    <source>
        <dbReference type="Pfam" id="PF12806"/>
    </source>
</evidence>
<dbReference type="InterPro" id="IPR036250">
    <property type="entry name" value="AcylCo_DH-like_C"/>
</dbReference>
<comment type="caution">
    <text evidence="15">The sequence shown here is derived from an EMBL/GenBank/DDBJ whole genome shotgun (WGS) entry which is preliminary data.</text>
</comment>
<evidence type="ECO:0000313" key="15">
    <source>
        <dbReference type="EMBL" id="KPQ30489.1"/>
    </source>
</evidence>
<comment type="function">
    <text evidence="7">Involved in the assimilation of dimethylsulphoniopropionate (DMSP), an important compound in the fixation of carbon in marine phytoplankton, by mediating the conversion of 3-(methylthio)propanoyl-CoA (MMPA-CoA) to 3-(methylthio)acryloyl-CoA (MTA-CoA).</text>
</comment>
<dbReference type="PATRIC" id="fig|1305731.5.peg.1380"/>
<evidence type="ECO:0000256" key="4">
    <source>
        <dbReference type="ARBA" id="ARBA00022827"/>
    </source>
</evidence>
<dbReference type="GO" id="GO:0016627">
    <property type="term" value="F:oxidoreductase activity, acting on the CH-CH group of donors"/>
    <property type="evidence" value="ECO:0007669"/>
    <property type="project" value="InterPro"/>
</dbReference>
<dbReference type="SUPFAM" id="SSF47203">
    <property type="entry name" value="Acyl-CoA dehydrogenase C-terminal domain-like"/>
    <property type="match status" value="1"/>
</dbReference>
<feature type="domain" description="Acyl-CoA dehydrogenase/oxidase C-terminal" evidence="11">
    <location>
        <begin position="284"/>
        <end position="448"/>
    </location>
</feature>
<dbReference type="SUPFAM" id="SSF56645">
    <property type="entry name" value="Acyl-CoA dehydrogenase NM domain-like"/>
    <property type="match status" value="1"/>
</dbReference>
<dbReference type="STRING" id="1305731.GCA_000934705_02702"/>
<dbReference type="EC" id="1.3.99.41" evidence="8"/>
<accession>A0A0P7ZMH4</accession>
<dbReference type="InterPro" id="IPR046373">
    <property type="entry name" value="Acyl-CoA_Oxase/DH_mid-dom_sf"/>
</dbReference>
<dbReference type="InterPro" id="IPR009100">
    <property type="entry name" value="AcylCoA_DH/oxidase_NM_dom_sf"/>
</dbReference>
<evidence type="ECO:0000256" key="3">
    <source>
        <dbReference type="ARBA" id="ARBA00022630"/>
    </source>
</evidence>
<dbReference type="Pfam" id="PF00441">
    <property type="entry name" value="Acyl-CoA_dh_1"/>
    <property type="match status" value="1"/>
</dbReference>
<dbReference type="Pfam" id="PF02770">
    <property type="entry name" value="Acyl-CoA_dh_M"/>
    <property type="match status" value="1"/>
</dbReference>
<feature type="domain" description="Acetyl-CoA dehydrogenase-like C-terminal" evidence="14">
    <location>
        <begin position="483"/>
        <end position="588"/>
    </location>
</feature>
<name>A0A0P7ZMH4_9GAMM</name>
<evidence type="ECO:0000259" key="11">
    <source>
        <dbReference type="Pfam" id="PF00441"/>
    </source>
</evidence>
<dbReference type="Gene3D" id="1.10.540.10">
    <property type="entry name" value="Acyl-CoA dehydrogenase/oxidase, N-terminal domain"/>
    <property type="match status" value="1"/>
</dbReference>
<dbReference type="OrthoDB" id="9807883at2"/>
<feature type="domain" description="Acyl-CoA oxidase/dehydrogenase middle" evidence="12">
    <location>
        <begin position="163"/>
        <end position="267"/>
    </location>
</feature>
<evidence type="ECO:0000259" key="13">
    <source>
        <dbReference type="Pfam" id="PF02771"/>
    </source>
</evidence>
<dbReference type="InterPro" id="IPR013786">
    <property type="entry name" value="AcylCoA_DH/ox_N"/>
</dbReference>
<feature type="domain" description="Acyl-CoA dehydrogenase/oxidase N-terminal" evidence="13">
    <location>
        <begin position="41"/>
        <end position="158"/>
    </location>
</feature>
<dbReference type="FunFam" id="2.40.110.10:FF:000031">
    <property type="entry name" value="Acyl-CoA dehydrogenase, putative"/>
    <property type="match status" value="1"/>
</dbReference>
<evidence type="ECO:0000256" key="1">
    <source>
        <dbReference type="ARBA" id="ARBA00001974"/>
    </source>
</evidence>